<protein>
    <submittedName>
        <fullName evidence="2">Uncharacterized protein</fullName>
    </submittedName>
</protein>
<reference evidence="2 3" key="1">
    <citation type="submission" date="2017-08" db="EMBL/GenBank/DDBJ databases">
        <title>Infants hospitalized years apart are colonized by the same room-sourced microbial strains.</title>
        <authorList>
            <person name="Brooks B."/>
            <person name="Olm M.R."/>
            <person name="Firek B.A."/>
            <person name="Baker R."/>
            <person name="Thomas B.C."/>
            <person name="Morowitz M.J."/>
            <person name="Banfield J.F."/>
        </authorList>
    </citation>
    <scope>NUCLEOTIDE SEQUENCE [LARGE SCALE GENOMIC DNA]</scope>
    <source>
        <strain evidence="2">S2_003_000_R2_4</strain>
    </source>
</reference>
<comment type="caution">
    <text evidence="2">The sequence shown here is derived from an EMBL/GenBank/DDBJ whole genome shotgun (WGS) entry which is preliminary data.</text>
</comment>
<organism evidence="2 3">
    <name type="scientific">Caulobacter segnis</name>
    <dbReference type="NCBI Taxonomy" id="88688"/>
    <lineage>
        <taxon>Bacteria</taxon>
        <taxon>Pseudomonadati</taxon>
        <taxon>Pseudomonadota</taxon>
        <taxon>Alphaproteobacteria</taxon>
        <taxon>Caulobacterales</taxon>
        <taxon>Caulobacteraceae</taxon>
        <taxon>Caulobacter</taxon>
    </lineage>
</organism>
<gene>
    <name evidence="2" type="ORF">DI526_04630</name>
</gene>
<dbReference type="Proteomes" id="UP000249393">
    <property type="component" value="Unassembled WGS sequence"/>
</dbReference>
<proteinExistence type="predicted"/>
<accession>A0A2W5V8F5</accession>
<sequence length="113" mass="13079">MILFWRTKRWADSYRRYGRRWATGKELGTSLKYDLQDILIFTLALVGLSLQKHLLTANDEIERLRRELGAARRRNSELGQRFDAYRSSRAGRQVIGDGPGRATFPLRAPAFPL</sequence>
<dbReference type="EMBL" id="QFQZ01000009">
    <property type="protein sequence ID" value="PZR36060.1"/>
    <property type="molecule type" value="Genomic_DNA"/>
</dbReference>
<name>A0A2W5V8F5_9CAUL</name>
<dbReference type="RefSeq" id="WP_304274685.1">
    <property type="nucleotide sequence ID" value="NZ_QFQZ01000009.1"/>
</dbReference>
<feature type="coiled-coil region" evidence="1">
    <location>
        <begin position="54"/>
        <end position="81"/>
    </location>
</feature>
<evidence type="ECO:0000313" key="3">
    <source>
        <dbReference type="Proteomes" id="UP000249393"/>
    </source>
</evidence>
<evidence type="ECO:0000256" key="1">
    <source>
        <dbReference type="SAM" id="Coils"/>
    </source>
</evidence>
<keyword evidence="1" id="KW-0175">Coiled coil</keyword>
<dbReference type="AlphaFoldDB" id="A0A2W5V8F5"/>
<evidence type="ECO:0000313" key="2">
    <source>
        <dbReference type="EMBL" id="PZR36060.1"/>
    </source>
</evidence>